<sequence length="335" mass="38335">MVKEQDINIVGVCRFSMLGRGDWKAYRNQPEEALEEIYAEKVKELFEPRRIEARLATFQHLTLRSLTHQTDPNFSFLVVSSDRMPEKYRRQLADICAADKRVILKFVPPMHISDAIRMVAEEQDWSLPNSVQFRLDDDDCVSKEYIRRLRRHASGMWRNGNFGISFSQQYYCITDGPTEGIYDWYSPFFSAGAAVRSAGRTIFDFGHYQIPLRMTAVTDPHFPNIVTHRGDNDTPRHAPEILRKRGMRKAPHSELQRIYERHFDYLTTEGLALCRFDTAITPAAAETTEAPPEMSQKTTPEIIEKSESATQPASTVAGKAPGKRRARSSKQESAS</sequence>
<evidence type="ECO:0000313" key="2">
    <source>
        <dbReference type="EMBL" id="ABL70099.1"/>
    </source>
</evidence>
<feature type="region of interest" description="Disordered" evidence="1">
    <location>
        <begin position="285"/>
        <end position="335"/>
    </location>
</feature>
<dbReference type="KEGG" id="pde:Pden_2007"/>
<proteinExistence type="predicted"/>
<organism evidence="2 3">
    <name type="scientific">Paracoccus denitrificans (strain Pd 1222)</name>
    <dbReference type="NCBI Taxonomy" id="318586"/>
    <lineage>
        <taxon>Bacteria</taxon>
        <taxon>Pseudomonadati</taxon>
        <taxon>Pseudomonadota</taxon>
        <taxon>Alphaproteobacteria</taxon>
        <taxon>Rhodobacterales</taxon>
        <taxon>Paracoccaceae</taxon>
        <taxon>Paracoccus</taxon>
    </lineage>
</organism>
<gene>
    <name evidence="2" type="ordered locus">Pden_2007</name>
</gene>
<dbReference type="InterPro" id="IPR021466">
    <property type="entry name" value="Put_rhamnosyl_transferase"/>
</dbReference>
<accession>A1B3K5</accession>
<dbReference type="OrthoDB" id="7874906at2"/>
<name>A1B3K5_PARDP</name>
<keyword evidence="3" id="KW-1185">Reference proteome</keyword>
<evidence type="ECO:0000313" key="3">
    <source>
        <dbReference type="Proteomes" id="UP000000361"/>
    </source>
</evidence>
<dbReference type="HOGENOM" id="CLU_828598_0_0_5"/>
<dbReference type="EMBL" id="CP000489">
    <property type="protein sequence ID" value="ABL70099.1"/>
    <property type="molecule type" value="Genomic_DNA"/>
</dbReference>
<dbReference type="CDD" id="cd00761">
    <property type="entry name" value="Glyco_tranf_GTA_type"/>
    <property type="match status" value="1"/>
</dbReference>
<dbReference type="SUPFAM" id="SSF53448">
    <property type="entry name" value="Nucleotide-diphospho-sugar transferases"/>
    <property type="match status" value="1"/>
</dbReference>
<dbReference type="RefSeq" id="WP_011748296.1">
    <property type="nucleotide sequence ID" value="NC_008686.1"/>
</dbReference>
<dbReference type="EnsemblBacteria" id="ABL70099">
    <property type="protein sequence ID" value="ABL70099"/>
    <property type="gene ID" value="Pden_2007"/>
</dbReference>
<dbReference type="STRING" id="318586.Pden_2007"/>
<dbReference type="eggNOG" id="ENOG502Z8UP">
    <property type="taxonomic scope" value="Bacteria"/>
</dbReference>
<dbReference type="InterPro" id="IPR029044">
    <property type="entry name" value="Nucleotide-diphossugar_trans"/>
</dbReference>
<dbReference type="Pfam" id="PF11316">
    <property type="entry name" value="Rhamno_transf"/>
    <property type="match status" value="1"/>
</dbReference>
<dbReference type="GeneID" id="93450411"/>
<reference evidence="3" key="1">
    <citation type="submission" date="2006-12" db="EMBL/GenBank/DDBJ databases">
        <title>Complete sequence of chromosome 1 of Paracoccus denitrificans PD1222.</title>
        <authorList>
            <person name="Copeland A."/>
            <person name="Lucas S."/>
            <person name="Lapidus A."/>
            <person name="Barry K."/>
            <person name="Detter J.C."/>
            <person name="Glavina del Rio T."/>
            <person name="Hammon N."/>
            <person name="Israni S."/>
            <person name="Dalin E."/>
            <person name="Tice H."/>
            <person name="Pitluck S."/>
            <person name="Munk A.C."/>
            <person name="Brettin T."/>
            <person name="Bruce D."/>
            <person name="Han C."/>
            <person name="Tapia R."/>
            <person name="Gilna P."/>
            <person name="Schmutz J."/>
            <person name="Larimer F."/>
            <person name="Land M."/>
            <person name="Hauser L."/>
            <person name="Kyrpides N."/>
            <person name="Lykidis A."/>
            <person name="Spiro S."/>
            <person name="Richardson D.J."/>
            <person name="Moir J.W.B."/>
            <person name="Ferguson S.J."/>
            <person name="van Spanning R.J.M."/>
            <person name="Richardson P."/>
        </authorList>
    </citation>
    <scope>NUCLEOTIDE SEQUENCE [LARGE SCALE GENOMIC DNA]</scope>
    <source>
        <strain evidence="3">Pd 1222</strain>
    </source>
</reference>
<evidence type="ECO:0000256" key="1">
    <source>
        <dbReference type="SAM" id="MobiDB-lite"/>
    </source>
</evidence>
<dbReference type="AlphaFoldDB" id="A1B3K5"/>
<evidence type="ECO:0008006" key="4">
    <source>
        <dbReference type="Google" id="ProtNLM"/>
    </source>
</evidence>
<dbReference type="Proteomes" id="UP000000361">
    <property type="component" value="Chromosome 1"/>
</dbReference>
<protein>
    <recommendedName>
        <fullName evidence="4">Rhamnosyl transferase</fullName>
    </recommendedName>
</protein>